<dbReference type="PANTHER" id="PTHR33164">
    <property type="entry name" value="TRANSCRIPTIONAL REGULATOR, MARR FAMILY"/>
    <property type="match status" value="1"/>
</dbReference>
<dbReference type="RefSeq" id="WP_115053398.1">
    <property type="nucleotide sequence ID" value="NZ_JAUSZT010000001.1"/>
</dbReference>
<keyword evidence="2" id="KW-0238">DNA-binding</keyword>
<organism evidence="2 3">
    <name type="scientific">Phyllobacterium ifriqiyense</name>
    <dbReference type="NCBI Taxonomy" id="314238"/>
    <lineage>
        <taxon>Bacteria</taxon>
        <taxon>Pseudomonadati</taxon>
        <taxon>Pseudomonadota</taxon>
        <taxon>Alphaproteobacteria</taxon>
        <taxon>Hyphomicrobiales</taxon>
        <taxon>Phyllobacteriaceae</taxon>
        <taxon>Phyllobacterium</taxon>
    </lineage>
</organism>
<gene>
    <name evidence="2" type="ORF">QFZ34_000131</name>
</gene>
<dbReference type="PANTHER" id="PTHR33164:SF89">
    <property type="entry name" value="MARR FAMILY REGULATORY PROTEIN"/>
    <property type="match status" value="1"/>
</dbReference>
<keyword evidence="3" id="KW-1185">Reference proteome</keyword>
<dbReference type="Proteomes" id="UP001237780">
    <property type="component" value="Unassembled WGS sequence"/>
</dbReference>
<evidence type="ECO:0000313" key="3">
    <source>
        <dbReference type="Proteomes" id="UP001237780"/>
    </source>
</evidence>
<name>A0ABU0S2F5_9HYPH</name>
<dbReference type="SMART" id="SM00347">
    <property type="entry name" value="HTH_MARR"/>
    <property type="match status" value="1"/>
</dbReference>
<dbReference type="InterPro" id="IPR036388">
    <property type="entry name" value="WH-like_DNA-bd_sf"/>
</dbReference>
<proteinExistence type="predicted"/>
<dbReference type="InterPro" id="IPR036390">
    <property type="entry name" value="WH_DNA-bd_sf"/>
</dbReference>
<dbReference type="Gene3D" id="1.10.10.10">
    <property type="entry name" value="Winged helix-like DNA-binding domain superfamily/Winged helix DNA-binding domain"/>
    <property type="match status" value="1"/>
</dbReference>
<sequence length="161" mass="18487">MTNKVVDRIPLILEEFTPYRLNKAAETISRRFSSQYREQYGLTRPEWRTLATLGQFGAQTATAIGLHSSMHKTKVSRAVFSLEQRRWLKRRRDEADRRTEHLELTAAGLKAYEHLAKLAYDFEADLFARLGEHGTRDLKAGLTALETYYGQYAAVTSTDDD</sequence>
<protein>
    <submittedName>
        <fullName evidence="2">DNA-binding MarR family transcriptional regulator</fullName>
    </submittedName>
</protein>
<evidence type="ECO:0000259" key="1">
    <source>
        <dbReference type="PROSITE" id="PS50995"/>
    </source>
</evidence>
<dbReference type="GO" id="GO:0003677">
    <property type="term" value="F:DNA binding"/>
    <property type="evidence" value="ECO:0007669"/>
    <property type="project" value="UniProtKB-KW"/>
</dbReference>
<reference evidence="2 3" key="1">
    <citation type="submission" date="2023-07" db="EMBL/GenBank/DDBJ databases">
        <title>Comparative genomics of wheat-associated soil bacteria to identify genetic determinants of phenazine resistance.</title>
        <authorList>
            <person name="Mouncey N."/>
        </authorList>
    </citation>
    <scope>NUCLEOTIDE SEQUENCE [LARGE SCALE GENOMIC DNA]</scope>
    <source>
        <strain evidence="2 3">W4I11</strain>
    </source>
</reference>
<comment type="caution">
    <text evidence="2">The sequence shown here is derived from an EMBL/GenBank/DDBJ whole genome shotgun (WGS) entry which is preliminary data.</text>
</comment>
<feature type="domain" description="HTH marR-type" evidence="1">
    <location>
        <begin position="14"/>
        <end position="147"/>
    </location>
</feature>
<dbReference type="InterPro" id="IPR039422">
    <property type="entry name" value="MarR/SlyA-like"/>
</dbReference>
<dbReference type="InterPro" id="IPR000835">
    <property type="entry name" value="HTH_MarR-typ"/>
</dbReference>
<dbReference type="SUPFAM" id="SSF46785">
    <property type="entry name" value="Winged helix' DNA-binding domain"/>
    <property type="match status" value="1"/>
</dbReference>
<accession>A0ABU0S2F5</accession>
<dbReference type="Pfam" id="PF12802">
    <property type="entry name" value="MarR_2"/>
    <property type="match status" value="1"/>
</dbReference>
<dbReference type="EMBL" id="JAUSZT010000001">
    <property type="protein sequence ID" value="MDQ0994954.1"/>
    <property type="molecule type" value="Genomic_DNA"/>
</dbReference>
<dbReference type="PROSITE" id="PS50995">
    <property type="entry name" value="HTH_MARR_2"/>
    <property type="match status" value="1"/>
</dbReference>
<evidence type="ECO:0000313" key="2">
    <source>
        <dbReference type="EMBL" id="MDQ0994954.1"/>
    </source>
</evidence>